<gene>
    <name evidence="3" type="ORF">DD237_003162</name>
    <name evidence="2" type="ORF">DD238_005743</name>
</gene>
<dbReference type="VEuPathDB" id="FungiDB:DD237_003162"/>
<dbReference type="EMBL" id="QKXF01000198">
    <property type="protein sequence ID" value="RQM14529.1"/>
    <property type="molecule type" value="Genomic_DNA"/>
</dbReference>
<name>A0A3M6VE53_9STRA</name>
<reference evidence="4 5" key="1">
    <citation type="submission" date="2018-06" db="EMBL/GenBank/DDBJ databases">
        <title>Comparative genomics of downy mildews reveals potential adaptations to biotrophy.</title>
        <authorList>
            <person name="Fletcher K."/>
            <person name="Klosterman S.J."/>
            <person name="Derevnina L."/>
            <person name="Martin F."/>
            <person name="Koike S."/>
            <person name="Reyes Chin-Wo S."/>
            <person name="Mou B."/>
            <person name="Michelmore R."/>
        </authorList>
    </citation>
    <scope>NUCLEOTIDE SEQUENCE [LARGE SCALE GENOMIC DNA]</scope>
    <source>
        <strain evidence="3 5">R13</strain>
        <strain evidence="2 4">R14</strain>
    </source>
</reference>
<feature type="transmembrane region" description="Helical" evidence="1">
    <location>
        <begin position="23"/>
        <end position="48"/>
    </location>
</feature>
<keyword evidence="1" id="KW-0812">Transmembrane</keyword>
<dbReference type="Proteomes" id="UP000282087">
    <property type="component" value="Unassembled WGS sequence"/>
</dbReference>
<evidence type="ECO:0000313" key="5">
    <source>
        <dbReference type="Proteomes" id="UP000286097"/>
    </source>
</evidence>
<keyword evidence="4" id="KW-1185">Reference proteome</keyword>
<evidence type="ECO:0000313" key="3">
    <source>
        <dbReference type="EMBL" id="RQM14529.1"/>
    </source>
</evidence>
<comment type="caution">
    <text evidence="2">The sequence shown here is derived from an EMBL/GenBank/DDBJ whole genome shotgun (WGS) entry which is preliminary data.</text>
</comment>
<keyword evidence="1" id="KW-1133">Transmembrane helix</keyword>
<evidence type="ECO:0000313" key="4">
    <source>
        <dbReference type="Proteomes" id="UP000282087"/>
    </source>
</evidence>
<dbReference type="AlphaFoldDB" id="A0A3M6VE53"/>
<protein>
    <submittedName>
        <fullName evidence="2">Uncharacterized protein</fullName>
    </submittedName>
</protein>
<evidence type="ECO:0000313" key="2">
    <source>
        <dbReference type="EMBL" id="RMX64647.1"/>
    </source>
</evidence>
<accession>A0A3M6VE53</accession>
<keyword evidence="1" id="KW-0472">Membrane</keyword>
<evidence type="ECO:0000256" key="1">
    <source>
        <dbReference type="SAM" id="Phobius"/>
    </source>
</evidence>
<dbReference type="EMBL" id="QLLG01000297">
    <property type="protein sequence ID" value="RMX64647.1"/>
    <property type="molecule type" value="Genomic_DNA"/>
</dbReference>
<sequence length="217" mass="24068">MAAKLDSEAKLFLLVKLMGWNCAGIAGFTLGALGTLFLLVLVATSCLCRRRRQSMSLTSHIRLGATGDLPVFNTRGTERFETSSMSLSFGPNSEYDSTLGETRVARFVERRSDRYNAHSPGDYHEVVNLPRCLPLRVRRDQSSAVTKCKNLGQINAFLSDQSPVHCAFLKALGTPRNKSWSSWRPQVCDLNKARIALETTQGLAYLYAPNPWCCSTT</sequence>
<proteinExistence type="predicted"/>
<organism evidence="2 4">
    <name type="scientific">Peronospora effusa</name>
    <dbReference type="NCBI Taxonomy" id="542832"/>
    <lineage>
        <taxon>Eukaryota</taxon>
        <taxon>Sar</taxon>
        <taxon>Stramenopiles</taxon>
        <taxon>Oomycota</taxon>
        <taxon>Peronosporomycetes</taxon>
        <taxon>Peronosporales</taxon>
        <taxon>Peronosporaceae</taxon>
        <taxon>Peronospora</taxon>
    </lineage>
</organism>
<dbReference type="Proteomes" id="UP000286097">
    <property type="component" value="Unassembled WGS sequence"/>
</dbReference>